<dbReference type="AlphaFoldDB" id="A0AAV2EFE2"/>
<feature type="compositionally biased region" description="Polar residues" evidence="2">
    <location>
        <begin position="655"/>
        <end position="676"/>
    </location>
</feature>
<feature type="compositionally biased region" description="Basic and acidic residues" evidence="2">
    <location>
        <begin position="458"/>
        <end position="481"/>
    </location>
</feature>
<evidence type="ECO:0000313" key="4">
    <source>
        <dbReference type="EMBL" id="CAL1384630.1"/>
    </source>
</evidence>
<feature type="region of interest" description="Disordered" evidence="2">
    <location>
        <begin position="232"/>
        <end position="261"/>
    </location>
</feature>
<feature type="compositionally biased region" description="Basic and acidic residues" evidence="2">
    <location>
        <begin position="598"/>
        <end position="608"/>
    </location>
</feature>
<dbReference type="EMBL" id="OZ034817">
    <property type="protein sequence ID" value="CAL1384630.1"/>
    <property type="molecule type" value="Genomic_DNA"/>
</dbReference>
<keyword evidence="5" id="KW-1185">Reference proteome</keyword>
<feature type="compositionally biased region" description="Basic and acidic residues" evidence="2">
    <location>
        <begin position="559"/>
        <end position="568"/>
    </location>
</feature>
<dbReference type="InterPro" id="IPR035967">
    <property type="entry name" value="SWAP/Surp_sf"/>
</dbReference>
<feature type="compositionally biased region" description="Polar residues" evidence="2">
    <location>
        <begin position="282"/>
        <end position="292"/>
    </location>
</feature>
<evidence type="ECO:0000259" key="3">
    <source>
        <dbReference type="PROSITE" id="PS50128"/>
    </source>
</evidence>
<feature type="compositionally biased region" description="Polar residues" evidence="2">
    <location>
        <begin position="344"/>
        <end position="356"/>
    </location>
</feature>
<feature type="compositionally biased region" description="Acidic residues" evidence="2">
    <location>
        <begin position="492"/>
        <end position="505"/>
    </location>
</feature>
<proteinExistence type="predicted"/>
<dbReference type="InterPro" id="IPR040397">
    <property type="entry name" value="SWAP"/>
</dbReference>
<organism evidence="4 5">
    <name type="scientific">Linum trigynum</name>
    <dbReference type="NCBI Taxonomy" id="586398"/>
    <lineage>
        <taxon>Eukaryota</taxon>
        <taxon>Viridiplantae</taxon>
        <taxon>Streptophyta</taxon>
        <taxon>Embryophyta</taxon>
        <taxon>Tracheophyta</taxon>
        <taxon>Spermatophyta</taxon>
        <taxon>Magnoliopsida</taxon>
        <taxon>eudicotyledons</taxon>
        <taxon>Gunneridae</taxon>
        <taxon>Pentapetalae</taxon>
        <taxon>rosids</taxon>
        <taxon>fabids</taxon>
        <taxon>Malpighiales</taxon>
        <taxon>Linaceae</taxon>
        <taxon>Linum</taxon>
    </lineage>
</organism>
<feature type="region of interest" description="Disordered" evidence="2">
    <location>
        <begin position="274"/>
        <end position="296"/>
    </location>
</feature>
<gene>
    <name evidence="4" type="ORF">LTRI10_LOCUS25818</name>
</gene>
<feature type="region of interest" description="Disordered" evidence="2">
    <location>
        <begin position="325"/>
        <end position="356"/>
    </location>
</feature>
<dbReference type="InterPro" id="IPR000061">
    <property type="entry name" value="Surp"/>
</dbReference>
<dbReference type="PANTHER" id="PTHR13161">
    <property type="entry name" value="SPLICING FACTOR SUPPRESSOR OF WHITE APRICOT"/>
    <property type="match status" value="1"/>
</dbReference>
<dbReference type="SMART" id="SM00648">
    <property type="entry name" value="SWAP"/>
    <property type="match status" value="1"/>
</dbReference>
<name>A0AAV2EFE2_9ROSI</name>
<protein>
    <recommendedName>
        <fullName evidence="3">SURP motif domain-containing protein</fullName>
    </recommendedName>
</protein>
<dbReference type="PANTHER" id="PTHR13161:SF15">
    <property type="entry name" value="SPLICING FACTOR, SUPPRESSOR OF WHITE-APRICOT HOMOLOG"/>
    <property type="match status" value="1"/>
</dbReference>
<dbReference type="Pfam" id="PF01805">
    <property type="entry name" value="Surp"/>
    <property type="match status" value="1"/>
</dbReference>
<accession>A0AAV2EFE2</accession>
<dbReference type="FunFam" id="1.10.10.790:FF:000002">
    <property type="entry name" value="Splicing factor 3A subunit 1"/>
    <property type="match status" value="1"/>
</dbReference>
<feature type="compositionally biased region" description="Basic residues" evidence="2">
    <location>
        <begin position="626"/>
        <end position="639"/>
    </location>
</feature>
<sequence>MPDHDLHPYFRFLVDHQDLMKSDIKSKSVEEENSCRSSLEETGGALSLLGSLYGSAEDEEGASENALSLKKNDLEEAVDPDKTTVSAGLQELDSSILAAARDEKSVKHHIPSLKDAPKVIRRNHSISTVKAGTIHGFKKEGSSSGCVPSTVDKVQNSSSSNLCKPELPIVEPPSDMKRVVDKIVEFILRNGKEFEAVLVQQDAKHGRFPFLSPSNQYHLYYLKALQKAQEPKLAGKSCNSEKNGAGEESESLSLPSDIPYDSDKKEKFKMVIGKSKREGQPDANTSAASQAQPAGVSMDAATTAAILQAARKGMTYPNLDIFSKNSQNCDSQGRSSGDGGEPGSFNSSQPHASTQKMVPLAKAIAKTAAIAAADEADSSEAGLTREQKLKAERLKRAKIFAAMIKGGAAAPLKNEPLHRVPSLEPPDSGLSRSGGASDANNVVDYRERDGSLAPMHADSSEKIEKMENTKQHAEALMDLRSKRSYRPRSAKDEEEEEGEEEMKEDGEEHKHSRKKRRSNGSSHHHSRDTGKHKRRRSSHPNRANSSDDEDGHSRHKHKESLSSEDEHAQKRRHSDRRRHKHNASSDDERKRPRHRHHDHIDSSGDERKHSRRKHNKHMDSDDDRHEHKRTSRRDRRVSKSGRDAEMEEGEVLAKSSDQSKASETRNSGSRETSVELSKSGRDSAKTAPLPEPGQKTDDVPDDLRAKVRAMLMATL</sequence>
<feature type="compositionally biased region" description="Polar residues" evidence="2">
    <location>
        <begin position="325"/>
        <end position="335"/>
    </location>
</feature>
<dbReference type="SUPFAM" id="SSF109905">
    <property type="entry name" value="Surp module (SWAP domain)"/>
    <property type="match status" value="1"/>
</dbReference>
<evidence type="ECO:0000256" key="1">
    <source>
        <dbReference type="ARBA" id="ARBA00022664"/>
    </source>
</evidence>
<dbReference type="Gene3D" id="1.10.10.790">
    <property type="entry name" value="Surp module"/>
    <property type="match status" value="1"/>
</dbReference>
<reference evidence="4 5" key="1">
    <citation type="submission" date="2024-04" db="EMBL/GenBank/DDBJ databases">
        <authorList>
            <person name="Fracassetti M."/>
        </authorList>
    </citation>
    <scope>NUCLEOTIDE SEQUENCE [LARGE SCALE GENOMIC DNA]</scope>
</reference>
<feature type="compositionally biased region" description="Basic residues" evidence="2">
    <location>
        <begin position="569"/>
        <end position="582"/>
    </location>
</feature>
<dbReference type="GO" id="GO:0000395">
    <property type="term" value="P:mRNA 5'-splice site recognition"/>
    <property type="evidence" value="ECO:0007669"/>
    <property type="project" value="TreeGrafter"/>
</dbReference>
<dbReference type="GO" id="GO:0003723">
    <property type="term" value="F:RNA binding"/>
    <property type="evidence" value="ECO:0007669"/>
    <property type="project" value="InterPro"/>
</dbReference>
<feature type="domain" description="SURP motif" evidence="3">
    <location>
        <begin position="179"/>
        <end position="221"/>
    </location>
</feature>
<keyword evidence="1" id="KW-0507">mRNA processing</keyword>
<evidence type="ECO:0000256" key="2">
    <source>
        <dbReference type="SAM" id="MobiDB-lite"/>
    </source>
</evidence>
<dbReference type="Proteomes" id="UP001497516">
    <property type="component" value="Chromosome 4"/>
</dbReference>
<dbReference type="PROSITE" id="PS50128">
    <property type="entry name" value="SURP"/>
    <property type="match status" value="1"/>
</dbReference>
<feature type="region of interest" description="Disordered" evidence="2">
    <location>
        <begin position="413"/>
        <end position="702"/>
    </location>
</feature>
<feature type="compositionally biased region" description="Basic residues" evidence="2">
    <location>
        <begin position="511"/>
        <end position="539"/>
    </location>
</feature>
<evidence type="ECO:0000313" key="5">
    <source>
        <dbReference type="Proteomes" id="UP001497516"/>
    </source>
</evidence>